<sequence length="80" mass="8574">MIRAAMHPAVVLALGTVAVALGVYAATHPLTVYVPVPELAVHDDGYNVNASGTAGLGHWTQDQLKSWYEYRSHFGQGVLI</sequence>
<evidence type="ECO:0000313" key="2">
    <source>
        <dbReference type="Proteomes" id="UP000192713"/>
    </source>
</evidence>
<dbReference type="Proteomes" id="UP000192713">
    <property type="component" value="Unassembled WGS sequence"/>
</dbReference>
<proteinExistence type="predicted"/>
<reference evidence="1 2" key="1">
    <citation type="submission" date="2017-02" db="EMBL/GenBank/DDBJ databases">
        <title>The new phylogeny of genus Mycobacterium.</title>
        <authorList>
            <person name="Tortoli E."/>
            <person name="Trovato A."/>
            <person name="Cirillo D.M."/>
        </authorList>
    </citation>
    <scope>NUCLEOTIDE SEQUENCE [LARGE SCALE GENOMIC DNA]</scope>
    <source>
        <strain evidence="1 2">DSM 45093</strain>
    </source>
</reference>
<accession>A0A1X0DYS2</accession>
<name>A0A1X0DYS2_9MYCO</name>
<evidence type="ECO:0000313" key="1">
    <source>
        <dbReference type="EMBL" id="ORA77593.1"/>
    </source>
</evidence>
<dbReference type="AlphaFoldDB" id="A0A1X0DYS2"/>
<dbReference type="EMBL" id="MVHU01000030">
    <property type="protein sequence ID" value="ORA77593.1"/>
    <property type="molecule type" value="Genomic_DNA"/>
</dbReference>
<organism evidence="1 2">
    <name type="scientific">Mycolicibacter kumamotonensis</name>
    <dbReference type="NCBI Taxonomy" id="354243"/>
    <lineage>
        <taxon>Bacteria</taxon>
        <taxon>Bacillati</taxon>
        <taxon>Actinomycetota</taxon>
        <taxon>Actinomycetes</taxon>
        <taxon>Mycobacteriales</taxon>
        <taxon>Mycobacteriaceae</taxon>
        <taxon>Mycolicibacter</taxon>
    </lineage>
</organism>
<protein>
    <submittedName>
        <fullName evidence="1">Uncharacterized protein</fullName>
    </submittedName>
</protein>
<gene>
    <name evidence="1" type="ORF">BST28_17475</name>
</gene>
<comment type="caution">
    <text evidence="1">The sequence shown here is derived from an EMBL/GenBank/DDBJ whole genome shotgun (WGS) entry which is preliminary data.</text>
</comment>